<dbReference type="PANTHER" id="PTHR42790">
    <property type="entry name" value="AMINOTRANSFERASE"/>
    <property type="match status" value="1"/>
</dbReference>
<comment type="similarity">
    <text evidence="2">Belongs to the class-I pyridoxal-phosphate-dependent aminotransferase family.</text>
</comment>
<dbReference type="Gene3D" id="3.40.640.10">
    <property type="entry name" value="Type I PLP-dependent aspartate aminotransferase-like (Major domain)"/>
    <property type="match status" value="1"/>
</dbReference>
<dbReference type="CDD" id="cd00609">
    <property type="entry name" value="AAT_like"/>
    <property type="match status" value="1"/>
</dbReference>
<evidence type="ECO:0000256" key="4">
    <source>
        <dbReference type="ARBA" id="ARBA00022679"/>
    </source>
</evidence>
<gene>
    <name evidence="7" type="ORF">Rhopal_003791-T1</name>
</gene>
<evidence type="ECO:0000256" key="2">
    <source>
        <dbReference type="ARBA" id="ARBA00007441"/>
    </source>
</evidence>
<evidence type="ECO:0000256" key="5">
    <source>
        <dbReference type="ARBA" id="ARBA00022898"/>
    </source>
</evidence>
<comment type="caution">
    <text evidence="7">The sequence shown here is derived from an EMBL/GenBank/DDBJ whole genome shotgun (WGS) entry which is preliminary data.</text>
</comment>
<dbReference type="AlphaFoldDB" id="A0AAV5GN41"/>
<dbReference type="Pfam" id="PF00155">
    <property type="entry name" value="Aminotran_1_2"/>
    <property type="match status" value="1"/>
</dbReference>
<keyword evidence="5" id="KW-0663">Pyridoxal phosphate</keyword>
<dbReference type="InterPro" id="IPR015424">
    <property type="entry name" value="PyrdxlP-dep_Trfase"/>
</dbReference>
<evidence type="ECO:0000256" key="1">
    <source>
        <dbReference type="ARBA" id="ARBA00001933"/>
    </source>
</evidence>
<evidence type="ECO:0000259" key="6">
    <source>
        <dbReference type="Pfam" id="PF00155"/>
    </source>
</evidence>
<dbReference type="GO" id="GO:1901605">
    <property type="term" value="P:alpha-amino acid metabolic process"/>
    <property type="evidence" value="ECO:0007669"/>
    <property type="project" value="TreeGrafter"/>
</dbReference>
<feature type="domain" description="Aminotransferase class I/classII large" evidence="6">
    <location>
        <begin position="73"/>
        <end position="369"/>
    </location>
</feature>
<keyword evidence="8" id="KW-1185">Reference proteome</keyword>
<dbReference type="InterPro" id="IPR015421">
    <property type="entry name" value="PyrdxlP-dep_Trfase_major"/>
</dbReference>
<accession>A0AAV5GN41</accession>
<organism evidence="7 8">
    <name type="scientific">Rhodotorula paludigena</name>
    <dbReference type="NCBI Taxonomy" id="86838"/>
    <lineage>
        <taxon>Eukaryota</taxon>
        <taxon>Fungi</taxon>
        <taxon>Dikarya</taxon>
        <taxon>Basidiomycota</taxon>
        <taxon>Pucciniomycotina</taxon>
        <taxon>Microbotryomycetes</taxon>
        <taxon>Sporidiobolales</taxon>
        <taxon>Sporidiobolaceae</taxon>
        <taxon>Rhodotorula</taxon>
    </lineage>
</organism>
<dbReference type="EMBL" id="BQKY01000007">
    <property type="protein sequence ID" value="GJN90777.1"/>
    <property type="molecule type" value="Genomic_DNA"/>
</dbReference>
<comment type="cofactor">
    <cofactor evidence="1">
        <name>pyridoxal 5'-phosphate</name>
        <dbReference type="ChEBI" id="CHEBI:597326"/>
    </cofactor>
</comment>
<keyword evidence="3" id="KW-0032">Aminotransferase</keyword>
<evidence type="ECO:0000313" key="7">
    <source>
        <dbReference type="EMBL" id="GJN90777.1"/>
    </source>
</evidence>
<dbReference type="PANTHER" id="PTHR42790:SF1">
    <property type="entry name" value="AROMATIC AMINO ACID AMINOTRANSFERASE, HYPOTHETICAL (EUROFUNG)"/>
    <property type="match status" value="1"/>
</dbReference>
<dbReference type="GO" id="GO:0008483">
    <property type="term" value="F:transaminase activity"/>
    <property type="evidence" value="ECO:0007669"/>
    <property type="project" value="UniProtKB-KW"/>
</dbReference>
<dbReference type="GO" id="GO:0030170">
    <property type="term" value="F:pyridoxal phosphate binding"/>
    <property type="evidence" value="ECO:0007669"/>
    <property type="project" value="InterPro"/>
</dbReference>
<dbReference type="InterPro" id="IPR004839">
    <property type="entry name" value="Aminotransferase_I/II_large"/>
</dbReference>
<dbReference type="Proteomes" id="UP001342314">
    <property type="component" value="Unassembled WGS sequence"/>
</dbReference>
<name>A0AAV5GN41_9BASI</name>
<dbReference type="SUPFAM" id="SSF53383">
    <property type="entry name" value="PLP-dependent transferases"/>
    <property type="match status" value="1"/>
</dbReference>
<reference evidence="7 8" key="1">
    <citation type="submission" date="2021-12" db="EMBL/GenBank/DDBJ databases">
        <title>High titer production of polyol ester of fatty acids by Rhodotorula paludigena BS15 towards product separation-free biomass refinery.</title>
        <authorList>
            <person name="Mano J."/>
            <person name="Ono H."/>
            <person name="Tanaka T."/>
            <person name="Naito K."/>
            <person name="Sushida H."/>
            <person name="Ike M."/>
            <person name="Tokuyasu K."/>
            <person name="Kitaoka M."/>
        </authorList>
    </citation>
    <scope>NUCLEOTIDE SEQUENCE [LARGE SCALE GENOMIC DNA]</scope>
    <source>
        <strain evidence="7 8">BS15</strain>
    </source>
</reference>
<protein>
    <recommendedName>
        <fullName evidence="6">Aminotransferase class I/classII large domain-containing protein</fullName>
    </recommendedName>
</protein>
<sequence>MDTSSSLPNALDLSGHLSYVSRNRFASPLKDIFKYMGTPGMISLAGANVSIYPPSVNVQHGEVPPTSDLLTLSIPKVAPKRGELDLSSVLQYGDCSGLPELRTFLHKFTQDVYQPAYGNWEIQLNEGNTASWTKVVRLLCDPGEHILLEEFTFPSAMGPWVPQDCKGVPVKMDGRGLRADDLEHVLSTWEATHPGIKRPHVLYTIPCAQNPTGSTMDAERKQEVYRVCQQFDVVIIEDSPYEALQFRPFEITPEPAAPVEQNGEEFRQALVPSFLRFDTDGRVIRLESFSKTLAPGSRLGYFVANPLFTERLLRGTEVESQTPSGWSQSIVSRMLHTWGQDGYLEWLSRLRDAYELRRNIMCAALAKRYVALPAEKYAAAVPGCEGVALYPLGTDPASIQPDQLPVASFVPPAGGMFLWIKYYVSAAPGFQKLVEAGDADPEATFMHDMWTALAENLVLLTPGSYYVPFSGKDKVTTTERDAERGIGFFRFAFSYGDRDEMEEGIRRVEEVTKRLWQY</sequence>
<dbReference type="InterPro" id="IPR050859">
    <property type="entry name" value="Class-I_PLP-dep_aminotransf"/>
</dbReference>
<keyword evidence="4" id="KW-0808">Transferase</keyword>
<proteinExistence type="inferred from homology"/>
<evidence type="ECO:0000256" key="3">
    <source>
        <dbReference type="ARBA" id="ARBA00022576"/>
    </source>
</evidence>
<evidence type="ECO:0000313" key="8">
    <source>
        <dbReference type="Proteomes" id="UP001342314"/>
    </source>
</evidence>